<accession>A0A2V3J5B2</accession>
<dbReference type="InterPro" id="IPR041899">
    <property type="entry name" value="MAGE_WH2"/>
</dbReference>
<protein>
    <submittedName>
        <fullName evidence="3">Melanoma-associated antigen 8</fullName>
    </submittedName>
</protein>
<sequence>MGRRGSRTQSNRTSQSQNVMNDEEMADFDRASQAESGFAALSEAQQDELVKRILRFLHFRHFRKRPVKRTELNSFVFKNIPNIRSTPRVFNGALEKARHFFRTNLGVEIKEIQKLTKRKIGGHSRSTIGTSASQGNSLGYGAKGYVLTTTLPNAHRHETPELLCEIGFLTLVAALIALQPGCRIEEDTLRHTLARLGVYVREKQGHKQLNGGNVKELLENKFIDMWYLEREKEDNITYYLLGPRLRAEFSDEDLLEFIHAVYKDGPSGHGLLDETGRNEIKARLDAAWGPDGPPEEPQ</sequence>
<proteinExistence type="predicted"/>
<dbReference type="PANTHER" id="PTHR11736">
    <property type="entry name" value="MELANOMA-ASSOCIATED ANTIGEN MAGE ANTIGEN"/>
    <property type="match status" value="1"/>
</dbReference>
<dbReference type="STRING" id="448386.A0A2V3J5B2"/>
<dbReference type="Gene3D" id="1.10.10.1210">
    <property type="entry name" value="MAGE homology domain, winged helix WH2 motif"/>
    <property type="match status" value="1"/>
</dbReference>
<reference evidence="3 4" key="1">
    <citation type="journal article" date="2018" name="Mol. Biol. Evol.">
        <title>Analysis of the draft genome of the red seaweed Gracilariopsis chorda provides insights into genome size evolution in Rhodophyta.</title>
        <authorList>
            <person name="Lee J."/>
            <person name="Yang E.C."/>
            <person name="Graf L."/>
            <person name="Yang J.H."/>
            <person name="Qiu H."/>
            <person name="Zel Zion U."/>
            <person name="Chan C.X."/>
            <person name="Stephens T.G."/>
            <person name="Weber A.P.M."/>
            <person name="Boo G.H."/>
            <person name="Boo S.M."/>
            <person name="Kim K.M."/>
            <person name="Shin Y."/>
            <person name="Jung M."/>
            <person name="Lee S.J."/>
            <person name="Yim H.S."/>
            <person name="Lee J.H."/>
            <person name="Bhattacharya D."/>
            <person name="Yoon H.S."/>
        </authorList>
    </citation>
    <scope>NUCLEOTIDE SEQUENCE [LARGE SCALE GENOMIC DNA]</scope>
    <source>
        <strain evidence="3 4">SKKU-2015</strain>
        <tissue evidence="3">Whole body</tissue>
    </source>
</reference>
<dbReference type="Proteomes" id="UP000247409">
    <property type="component" value="Unassembled WGS sequence"/>
</dbReference>
<feature type="domain" description="MAGE" evidence="2">
    <location>
        <begin position="53"/>
        <end position="254"/>
    </location>
</feature>
<evidence type="ECO:0000313" key="4">
    <source>
        <dbReference type="Proteomes" id="UP000247409"/>
    </source>
</evidence>
<gene>
    <name evidence="3" type="ORF">BWQ96_00665</name>
</gene>
<feature type="region of interest" description="Disordered" evidence="1">
    <location>
        <begin position="1"/>
        <end position="23"/>
    </location>
</feature>
<dbReference type="OrthoDB" id="205198at2759"/>
<evidence type="ECO:0000256" key="1">
    <source>
        <dbReference type="SAM" id="MobiDB-lite"/>
    </source>
</evidence>
<feature type="compositionally biased region" description="Low complexity" evidence="1">
    <location>
        <begin position="7"/>
        <end position="18"/>
    </location>
</feature>
<evidence type="ECO:0000259" key="2">
    <source>
        <dbReference type="SMART" id="SM01373"/>
    </source>
</evidence>
<name>A0A2V3J5B2_9FLOR</name>
<dbReference type="AlphaFoldDB" id="A0A2V3J5B2"/>
<keyword evidence="4" id="KW-1185">Reference proteome</keyword>
<dbReference type="InterPro" id="IPR037445">
    <property type="entry name" value="MAGE"/>
</dbReference>
<dbReference type="SMART" id="SM01373">
    <property type="entry name" value="MAGE"/>
    <property type="match status" value="1"/>
</dbReference>
<evidence type="ECO:0000313" key="3">
    <source>
        <dbReference type="EMBL" id="PXF49595.1"/>
    </source>
</evidence>
<dbReference type="InterPro" id="IPR041898">
    <property type="entry name" value="MAGE_WH1"/>
</dbReference>
<dbReference type="PANTHER" id="PTHR11736:SF14">
    <property type="entry name" value="NSE3 HOMOLOG, SMC5-SMC6 COMPLEX COMPONENT"/>
    <property type="match status" value="1"/>
</dbReference>
<dbReference type="EMBL" id="NBIV01000004">
    <property type="protein sequence ID" value="PXF49595.1"/>
    <property type="molecule type" value="Genomic_DNA"/>
</dbReference>
<dbReference type="InterPro" id="IPR002190">
    <property type="entry name" value="MHD_dom"/>
</dbReference>
<dbReference type="Gene3D" id="1.10.10.1200">
    <property type="entry name" value="MAGE homology domain, winged helix WH1 motif"/>
    <property type="match status" value="1"/>
</dbReference>
<dbReference type="Pfam" id="PF01454">
    <property type="entry name" value="MAGE"/>
    <property type="match status" value="1"/>
</dbReference>
<organism evidence="3 4">
    <name type="scientific">Gracilariopsis chorda</name>
    <dbReference type="NCBI Taxonomy" id="448386"/>
    <lineage>
        <taxon>Eukaryota</taxon>
        <taxon>Rhodophyta</taxon>
        <taxon>Florideophyceae</taxon>
        <taxon>Rhodymeniophycidae</taxon>
        <taxon>Gracilariales</taxon>
        <taxon>Gracilariaceae</taxon>
        <taxon>Gracilariopsis</taxon>
    </lineage>
</organism>
<comment type="caution">
    <text evidence="3">The sequence shown here is derived from an EMBL/GenBank/DDBJ whole genome shotgun (WGS) entry which is preliminary data.</text>
</comment>
<dbReference type="GO" id="GO:0005634">
    <property type="term" value="C:nucleus"/>
    <property type="evidence" value="ECO:0007669"/>
    <property type="project" value="TreeGrafter"/>
</dbReference>